<comment type="caution">
    <text evidence="8">The sequence shown here is derived from an EMBL/GenBank/DDBJ whole genome shotgun (WGS) entry which is preliminary data.</text>
</comment>
<dbReference type="SUPFAM" id="SSF53659">
    <property type="entry name" value="Isocitrate/Isopropylmalate dehydrogenase-like"/>
    <property type="match status" value="1"/>
</dbReference>
<dbReference type="PANTHER" id="PTHR11835:SF42">
    <property type="entry name" value="ISOCITRATE DEHYDROGENASE [NAD] SUBUNIT BETA, MITOCHONDRIAL"/>
    <property type="match status" value="1"/>
</dbReference>
<name>A0AA35SG61_GEOBA</name>
<evidence type="ECO:0000256" key="2">
    <source>
        <dbReference type="ARBA" id="ARBA00007769"/>
    </source>
</evidence>
<dbReference type="InterPro" id="IPR019818">
    <property type="entry name" value="IsoCit/isopropylmalate_DH_CS"/>
</dbReference>
<keyword evidence="4 6" id="KW-0809">Transit peptide</keyword>
<dbReference type="Gene3D" id="3.40.718.10">
    <property type="entry name" value="Isopropylmalate Dehydrogenase"/>
    <property type="match status" value="1"/>
</dbReference>
<dbReference type="FunFam" id="3.40.718.10:FF:000001">
    <property type="entry name" value="Isocitrate dehydrogenase [NAD] subunit, mitochondrial"/>
    <property type="match status" value="1"/>
</dbReference>
<organism evidence="8 9">
    <name type="scientific">Geodia barretti</name>
    <name type="common">Barrett's horny sponge</name>
    <dbReference type="NCBI Taxonomy" id="519541"/>
    <lineage>
        <taxon>Eukaryota</taxon>
        <taxon>Metazoa</taxon>
        <taxon>Porifera</taxon>
        <taxon>Demospongiae</taxon>
        <taxon>Heteroscleromorpha</taxon>
        <taxon>Tetractinellida</taxon>
        <taxon>Astrophorina</taxon>
        <taxon>Geodiidae</taxon>
        <taxon>Geodia</taxon>
    </lineage>
</organism>
<dbReference type="EMBL" id="CASHTH010002410">
    <property type="protein sequence ID" value="CAI8029490.1"/>
    <property type="molecule type" value="Genomic_DNA"/>
</dbReference>
<keyword evidence="5 6" id="KW-0496">Mitochondrion</keyword>
<reference evidence="8" key="1">
    <citation type="submission" date="2023-03" db="EMBL/GenBank/DDBJ databases">
        <authorList>
            <person name="Steffen K."/>
            <person name="Cardenas P."/>
        </authorList>
    </citation>
    <scope>NUCLEOTIDE SEQUENCE</scope>
</reference>
<gene>
    <name evidence="8" type="ORF">GBAR_LOCUS16756</name>
</gene>
<protein>
    <recommendedName>
        <fullName evidence="6">Isocitrate dehydrogenase [NAD] subunit, mitochondrial</fullName>
    </recommendedName>
</protein>
<dbReference type="SMART" id="SM01329">
    <property type="entry name" value="Iso_dh"/>
    <property type="match status" value="1"/>
</dbReference>
<dbReference type="GO" id="GO:0051287">
    <property type="term" value="F:NAD binding"/>
    <property type="evidence" value="ECO:0007669"/>
    <property type="project" value="UniProtKB-UniRule"/>
</dbReference>
<dbReference type="GO" id="GO:0006102">
    <property type="term" value="P:isocitrate metabolic process"/>
    <property type="evidence" value="ECO:0007669"/>
    <property type="project" value="TreeGrafter"/>
</dbReference>
<dbReference type="Pfam" id="PF00180">
    <property type="entry name" value="Iso_dh"/>
    <property type="match status" value="1"/>
</dbReference>
<evidence type="ECO:0000256" key="6">
    <source>
        <dbReference type="RuleBase" id="RU361266"/>
    </source>
</evidence>
<evidence type="ECO:0000256" key="1">
    <source>
        <dbReference type="ARBA" id="ARBA00004173"/>
    </source>
</evidence>
<dbReference type="GO" id="GO:0016616">
    <property type="term" value="F:oxidoreductase activity, acting on the CH-OH group of donors, NAD or NADP as acceptor"/>
    <property type="evidence" value="ECO:0007669"/>
    <property type="project" value="InterPro"/>
</dbReference>
<evidence type="ECO:0000313" key="8">
    <source>
        <dbReference type="EMBL" id="CAI8029490.1"/>
    </source>
</evidence>
<dbReference type="GO" id="GO:0006099">
    <property type="term" value="P:tricarboxylic acid cycle"/>
    <property type="evidence" value="ECO:0007669"/>
    <property type="project" value="UniProtKB-UniRule"/>
</dbReference>
<sequence>MSVLSRSTRSLGLLSRVATYSRTSFQEPQTVGVATTWSQWEGCGQHRRHLATEQGGSSYRQPAPSNSMYGGRHTVTLIPGDGIGPELAACVKEVFRVANCPVHFEEINVSGLISDTAAIDDAVKSIRRNGVGLKGILKTKLDDVDHHSLNVTLRVGLKLFANVVLCKSVPGINTRHKEVDIVVIRENTEGEYSGLEHESVPGVVEGLKIITSEKSRGIAKYAFDYATRHGRKKVTAIHKANIMKLSDGLFLRECTSVAEGYPSIEFNSMIIDNCCMQLVSRPQQFDVMVMPNLYGNIVGNIGAGLVGGAGICPGRNVGREYVVFEQGARHVGLDLAFQNVANPTAMLLSSVQMLRHLGNQSHADRIESAIYKTVSQPKNHTRDLGGTASTSAYLSSLLSYLKND</sequence>
<keyword evidence="9" id="KW-1185">Reference proteome</keyword>
<dbReference type="PANTHER" id="PTHR11835">
    <property type="entry name" value="DECARBOXYLATING DEHYDROGENASES-ISOCITRATE, ISOPROPYLMALATE, TARTRATE"/>
    <property type="match status" value="1"/>
</dbReference>
<evidence type="ECO:0000256" key="3">
    <source>
        <dbReference type="ARBA" id="ARBA00022532"/>
    </source>
</evidence>
<dbReference type="AlphaFoldDB" id="A0AA35SG61"/>
<accession>A0AA35SG61</accession>
<dbReference type="GO" id="GO:0000287">
    <property type="term" value="F:magnesium ion binding"/>
    <property type="evidence" value="ECO:0007669"/>
    <property type="project" value="UniProtKB-UniRule"/>
</dbReference>
<dbReference type="NCBIfam" id="TIGR00175">
    <property type="entry name" value="mito_nad_idh"/>
    <property type="match status" value="1"/>
</dbReference>
<keyword evidence="3 6" id="KW-0816">Tricarboxylic acid cycle</keyword>
<evidence type="ECO:0000256" key="4">
    <source>
        <dbReference type="ARBA" id="ARBA00022946"/>
    </source>
</evidence>
<dbReference type="GO" id="GO:0005739">
    <property type="term" value="C:mitochondrion"/>
    <property type="evidence" value="ECO:0007669"/>
    <property type="project" value="UniProtKB-SubCell"/>
</dbReference>
<evidence type="ECO:0000313" key="9">
    <source>
        <dbReference type="Proteomes" id="UP001174909"/>
    </source>
</evidence>
<dbReference type="InterPro" id="IPR024084">
    <property type="entry name" value="IsoPropMal-DH-like_dom"/>
</dbReference>
<feature type="domain" description="Isopropylmalate dehydrogenase-like" evidence="7">
    <location>
        <begin position="74"/>
        <end position="397"/>
    </location>
</feature>
<evidence type="ECO:0000256" key="5">
    <source>
        <dbReference type="ARBA" id="ARBA00023128"/>
    </source>
</evidence>
<comment type="subcellular location">
    <subcellularLocation>
        <location evidence="1 6">Mitochondrion</location>
    </subcellularLocation>
</comment>
<dbReference type="PROSITE" id="PS00470">
    <property type="entry name" value="IDH_IMDH"/>
    <property type="match status" value="1"/>
</dbReference>
<proteinExistence type="inferred from homology"/>
<dbReference type="Proteomes" id="UP001174909">
    <property type="component" value="Unassembled WGS sequence"/>
</dbReference>
<dbReference type="InterPro" id="IPR004434">
    <property type="entry name" value="Isocitrate_DH_NAD"/>
</dbReference>
<evidence type="ECO:0000259" key="7">
    <source>
        <dbReference type="SMART" id="SM01329"/>
    </source>
</evidence>
<comment type="similarity">
    <text evidence="2 6">Belongs to the isocitrate and isopropylmalate dehydrogenases family.</text>
</comment>